<evidence type="ECO:0000256" key="5">
    <source>
        <dbReference type="ARBA" id="ARBA00022771"/>
    </source>
</evidence>
<dbReference type="SMART" id="SM00746">
    <property type="entry name" value="TRASH"/>
    <property type="match status" value="8"/>
</dbReference>
<feature type="compositionally biased region" description="Basic and acidic residues" evidence="8">
    <location>
        <begin position="153"/>
        <end position="194"/>
    </location>
</feature>
<feature type="domain" description="TRASH" evidence="9">
    <location>
        <begin position="377"/>
        <end position="415"/>
    </location>
</feature>
<evidence type="ECO:0000313" key="11">
    <source>
        <dbReference type="Proteomes" id="UP001154078"/>
    </source>
</evidence>
<feature type="compositionally biased region" description="Basic and acidic residues" evidence="8">
    <location>
        <begin position="262"/>
        <end position="275"/>
    </location>
</feature>
<organism evidence="10 11">
    <name type="scientific">Brassicogethes aeneus</name>
    <name type="common">Rape pollen beetle</name>
    <name type="synonym">Meligethes aeneus</name>
    <dbReference type="NCBI Taxonomy" id="1431903"/>
    <lineage>
        <taxon>Eukaryota</taxon>
        <taxon>Metazoa</taxon>
        <taxon>Ecdysozoa</taxon>
        <taxon>Arthropoda</taxon>
        <taxon>Hexapoda</taxon>
        <taxon>Insecta</taxon>
        <taxon>Pterygota</taxon>
        <taxon>Neoptera</taxon>
        <taxon>Endopterygota</taxon>
        <taxon>Coleoptera</taxon>
        <taxon>Polyphaga</taxon>
        <taxon>Cucujiformia</taxon>
        <taxon>Nitidulidae</taxon>
        <taxon>Meligethinae</taxon>
        <taxon>Brassicogethes</taxon>
    </lineage>
</organism>
<feature type="domain" description="TRASH" evidence="9">
    <location>
        <begin position="668"/>
        <end position="706"/>
    </location>
</feature>
<evidence type="ECO:0000256" key="2">
    <source>
        <dbReference type="ARBA" id="ARBA00022553"/>
    </source>
</evidence>
<evidence type="ECO:0000256" key="1">
    <source>
        <dbReference type="ARBA" id="ARBA00022499"/>
    </source>
</evidence>
<evidence type="ECO:0000256" key="3">
    <source>
        <dbReference type="ARBA" id="ARBA00022723"/>
    </source>
</evidence>
<dbReference type="Pfam" id="PF25561">
    <property type="entry name" value="QRICH1"/>
    <property type="match status" value="1"/>
</dbReference>
<keyword evidence="5" id="KW-0863">Zinc-finger</keyword>
<evidence type="ECO:0000313" key="10">
    <source>
        <dbReference type="EMBL" id="CAH0561946.1"/>
    </source>
</evidence>
<dbReference type="PANTHER" id="PTHR45736">
    <property type="entry name" value="ZINC FINGER MYM-TYPE PROTEIN"/>
    <property type="match status" value="1"/>
</dbReference>
<feature type="compositionally biased region" description="Basic and acidic residues" evidence="8">
    <location>
        <begin position="52"/>
        <end position="81"/>
    </location>
</feature>
<protein>
    <recommendedName>
        <fullName evidence="9">TRASH domain-containing protein</fullName>
    </recommendedName>
</protein>
<proteinExistence type="predicted"/>
<evidence type="ECO:0000256" key="6">
    <source>
        <dbReference type="ARBA" id="ARBA00022833"/>
    </source>
</evidence>
<feature type="region of interest" description="Disordered" evidence="8">
    <location>
        <begin position="802"/>
        <end position="824"/>
    </location>
</feature>
<feature type="domain" description="TRASH" evidence="9">
    <location>
        <begin position="716"/>
        <end position="752"/>
    </location>
</feature>
<feature type="domain" description="TRASH" evidence="9">
    <location>
        <begin position="623"/>
        <end position="662"/>
    </location>
</feature>
<feature type="domain" description="TRASH" evidence="9">
    <location>
        <begin position="528"/>
        <end position="568"/>
    </location>
</feature>
<feature type="compositionally biased region" description="Basic and acidic residues" evidence="8">
    <location>
        <begin position="226"/>
        <end position="253"/>
    </location>
</feature>
<evidence type="ECO:0000256" key="4">
    <source>
        <dbReference type="ARBA" id="ARBA00022737"/>
    </source>
</evidence>
<feature type="compositionally biased region" description="Basic residues" evidence="8">
    <location>
        <begin position="1074"/>
        <end position="1094"/>
    </location>
</feature>
<dbReference type="InterPro" id="IPR011017">
    <property type="entry name" value="TRASH_dom"/>
</dbReference>
<feature type="region of interest" description="Disordered" evidence="8">
    <location>
        <begin position="763"/>
        <end position="784"/>
    </location>
</feature>
<dbReference type="Pfam" id="PF06467">
    <property type="entry name" value="zf-FCS"/>
    <property type="match status" value="2"/>
</dbReference>
<dbReference type="Pfam" id="PF12012">
    <property type="entry name" value="DUF3504"/>
    <property type="match status" value="1"/>
</dbReference>
<feature type="region of interest" description="Disordered" evidence="8">
    <location>
        <begin position="48"/>
        <end position="312"/>
    </location>
</feature>
<dbReference type="InterPro" id="IPR051284">
    <property type="entry name" value="ZnF_MYMT-QRICH1"/>
</dbReference>
<feature type="domain" description="TRASH" evidence="9">
    <location>
        <begin position="581"/>
        <end position="616"/>
    </location>
</feature>
<keyword evidence="2" id="KW-0597">Phosphoprotein</keyword>
<dbReference type="PANTHER" id="PTHR45736:SF1">
    <property type="entry name" value="WITHOUT CHILDREN, ISOFORM B"/>
    <property type="match status" value="1"/>
</dbReference>
<dbReference type="GO" id="GO:0008270">
    <property type="term" value="F:zinc ion binding"/>
    <property type="evidence" value="ECO:0007669"/>
    <property type="project" value="UniProtKB-KW"/>
</dbReference>
<keyword evidence="4" id="KW-0677">Repeat</keyword>
<evidence type="ECO:0000256" key="7">
    <source>
        <dbReference type="ARBA" id="ARBA00022843"/>
    </source>
</evidence>
<feature type="domain" description="TRASH" evidence="9">
    <location>
        <begin position="448"/>
        <end position="482"/>
    </location>
</feature>
<dbReference type="InterPro" id="IPR057926">
    <property type="entry name" value="QRICH1_dom"/>
</dbReference>
<feature type="compositionally biased region" description="Acidic residues" evidence="8">
    <location>
        <begin position="206"/>
        <end position="225"/>
    </location>
</feature>
<feature type="region of interest" description="Disordered" evidence="8">
    <location>
        <begin position="1048"/>
        <end position="1097"/>
    </location>
</feature>
<evidence type="ECO:0000259" key="9">
    <source>
        <dbReference type="SMART" id="SM00746"/>
    </source>
</evidence>
<dbReference type="InterPro" id="IPR010507">
    <property type="entry name" value="Znf_MYM"/>
</dbReference>
<accession>A0A9P0FMT4</accession>
<feature type="region of interest" description="Disordered" evidence="8">
    <location>
        <begin position="1104"/>
        <end position="1123"/>
    </location>
</feature>
<keyword evidence="7" id="KW-0832">Ubl conjugation</keyword>
<feature type="compositionally biased region" description="Polar residues" evidence="8">
    <location>
        <begin position="815"/>
        <end position="824"/>
    </location>
</feature>
<keyword evidence="1" id="KW-1017">Isopeptide bond</keyword>
<dbReference type="InterPro" id="IPR021893">
    <property type="entry name" value="ZMYM2-like_C"/>
</dbReference>
<keyword evidence="11" id="KW-1185">Reference proteome</keyword>
<keyword evidence="6" id="KW-0862">Zinc</keyword>
<evidence type="ECO:0000256" key="8">
    <source>
        <dbReference type="SAM" id="MobiDB-lite"/>
    </source>
</evidence>
<feature type="compositionally biased region" description="Acidic residues" evidence="8">
    <location>
        <begin position="276"/>
        <end position="289"/>
    </location>
</feature>
<sequence length="1419" mass="161018">METEIKSQPEDHLPKNEVLANTDANKLQELQNSLTEFIDGTDTNEIIAEAKTPLREESTTPNDKDDISLKNDETEDPKGKTIDTNNIEDSRPINDINFPTKDPESINNEEATPMEVDSEDKKMDTDLVEESDDEPVKTSEKDCIEVNLDDNTNIDHEDSEKVKSDTVELNDKDPESSIKDVDTSLNKEECHKTLDVTQESPKVDENKEEMEEKEETSEKEQEDEVVSEKEKEPEKEKNDEPSDKDEKDAKETTEELDNSTIEDNHRESVFVHVDPETEEKDGEDTDKDSEENKLIEEDPIGSDAFDSLNEDREGADAELCIIPDSERVITQEEKDAAATIPPLKDIATAAETTETSTETPAAAVIDVVISKFEGEDTHQCSECTLQKKVKFKYTKDSNVEYLCDTNCLEQFKSKNPTATTDWEEATLRVKDFTSNKEEVMSVGKSRLCASCSKETLDIENNLTWEIMDFCNEFCLSKYQKEHGSQCATCKINVKPNSLGKYCVRFGNDIRQFCTSTCLEEYKKGLKVCSYCQQEMSGDVEGFLAPVGDKGQFKDFCSQTCLDKYDIMTNDRPPKVDAGTKCSVCQKDNPIKIEFELDKSKNFFCSDVCFVAFSFVNNVSSGKCAMCKRYFGKKLLEENAMFYDNLQFSFCSNSCKNIYIIAHRKIVPCSWCKVKKYNFDMIRRYSKTNPQINMCSVNCLSLYQVSMNAVTAKKTSCNFCQKVLAALYHLTMSDATIRNFCSYNCVMSFQNQFPKQPITLNRLNDTGFPVPTGAPKKNKRYEKENSPEVQLPVITNVQSLATNGTLSPNPPALQPLTRSTRSKGTTFNSVDSVDDSLQHQIRQHFIFKPAPVPEQRNMATMCKVRNTNKGVQAKATMVNKEIQTDTWEQQKIIIPIPVPIYVPTPMHMFTAPVPMPVPFPLPIPVPIFIPTSRNSAAGIMKEIKKIQVKMPTDPYEAELLMMAEMVAEEKKEDPTDSESDVDDNTGGDDGTFSPEPVDASNTFGDDMLQMALKMATELEEPAVDLEGALTANTITAPQGHHSATPHAIGAEQAHEESVDESQPMHPHQMMERAALRGRKRGMRQPKPSGAKRGRRMSQNVDMPMMQTQAQSQAPPPPEPAEKPDANMCLKYTFGVNAWKQWVTTKNTELEKSSRRVKLFKTEILQLTADELNYSLCLFVKEVRKPNGAEYAPDTIYYLCLGIQQYLFENGRIDNIFCDPYYEKFTDCLDEVAKKFSVLYNDSHYIVTRVEEEHLWESKQLGAHSPHVLLSTLMFFNTKHFNLTTVDEHMQLSFSHIMKHWKRNPNQPGASKVPGSRNVLLRFYPPQSAIQNNARKKKVYEQQENEENPLRCPVKLYEFYLSKCPESVKTRNDVFYLQPERSCVPDSPVWYSTMPLPREALEKMLHRVKMVKEINVALLTS</sequence>
<feature type="domain" description="TRASH" evidence="9">
    <location>
        <begin position="486"/>
        <end position="525"/>
    </location>
</feature>
<gene>
    <name evidence="10" type="ORF">MELIAE_LOCUS11220</name>
</gene>
<name>A0A9P0FMT4_BRAAE</name>
<dbReference type="OrthoDB" id="10025028at2759"/>
<keyword evidence="3" id="KW-0479">Metal-binding</keyword>
<feature type="compositionally biased region" description="Acidic residues" evidence="8">
    <location>
        <begin position="974"/>
        <end position="985"/>
    </location>
</feature>
<dbReference type="EMBL" id="OV121139">
    <property type="protein sequence ID" value="CAH0561946.1"/>
    <property type="molecule type" value="Genomic_DNA"/>
</dbReference>
<dbReference type="Proteomes" id="UP001154078">
    <property type="component" value="Chromosome 8"/>
</dbReference>
<feature type="region of interest" description="Disordered" evidence="8">
    <location>
        <begin position="967"/>
        <end position="1001"/>
    </location>
</feature>
<reference evidence="10" key="1">
    <citation type="submission" date="2021-12" db="EMBL/GenBank/DDBJ databases">
        <authorList>
            <person name="King R."/>
        </authorList>
    </citation>
    <scope>NUCLEOTIDE SEQUENCE</scope>
</reference>
<feature type="compositionally biased region" description="Basic and acidic residues" evidence="8">
    <location>
        <begin position="134"/>
        <end position="144"/>
    </location>
</feature>